<dbReference type="InterPro" id="IPR008894">
    <property type="entry name" value="QdtA_cupin_dom"/>
</dbReference>
<comment type="caution">
    <text evidence="3">The sequence shown here is derived from an EMBL/GenBank/DDBJ whole genome shotgun (WGS) entry which is preliminary data.</text>
</comment>
<accession>A0A7C4VV11</accession>
<organism evidence="3">
    <name type="scientific">Fervidobacterium pennivorans</name>
    <dbReference type="NCBI Taxonomy" id="93466"/>
    <lineage>
        <taxon>Bacteria</taxon>
        <taxon>Thermotogati</taxon>
        <taxon>Thermotogota</taxon>
        <taxon>Thermotogae</taxon>
        <taxon>Thermotogales</taxon>
        <taxon>Fervidobacteriaceae</taxon>
        <taxon>Fervidobacterium</taxon>
    </lineage>
</organism>
<dbReference type="EMBL" id="DTBH01000190">
    <property type="protein sequence ID" value="HGQ78049.1"/>
    <property type="molecule type" value="Genomic_DNA"/>
</dbReference>
<dbReference type="AlphaFoldDB" id="A0A7C4VV11"/>
<evidence type="ECO:0000313" key="3">
    <source>
        <dbReference type="EMBL" id="HGU41663.1"/>
    </source>
</evidence>
<evidence type="ECO:0000259" key="1">
    <source>
        <dbReference type="Pfam" id="PF05523"/>
    </source>
</evidence>
<evidence type="ECO:0000313" key="2">
    <source>
        <dbReference type="EMBL" id="HGQ78049.1"/>
    </source>
</evidence>
<dbReference type="EMBL" id="DSZT01000057">
    <property type="protein sequence ID" value="HGU41663.1"/>
    <property type="molecule type" value="Genomic_DNA"/>
</dbReference>
<dbReference type="Gene3D" id="2.60.120.10">
    <property type="entry name" value="Jelly Rolls"/>
    <property type="match status" value="1"/>
</dbReference>
<sequence>MFNVGLIKFRKIHREEGDLTPIESLRDIPFEIKRVYYIYNVPDGALRGAHAHRRLHEVLVCLHGSMKVDCEFCGQKVTYELNDPTVGLYMGPYVWINMYDFSNDAVCVVFASDYYDESDYIRDYSVFLEESKNMFRL</sequence>
<feature type="domain" description="Sugar 3,4-ketoisomerase QdtA cupin" evidence="1">
    <location>
        <begin position="3"/>
        <end position="130"/>
    </location>
</feature>
<protein>
    <submittedName>
        <fullName evidence="3">WxcM-like domain-containing protein</fullName>
    </submittedName>
</protein>
<dbReference type="Pfam" id="PF05523">
    <property type="entry name" value="FdtA"/>
    <property type="match status" value="1"/>
</dbReference>
<gene>
    <name evidence="3" type="ORF">ENT72_01885</name>
    <name evidence="2" type="ORF">ENU12_09185</name>
</gene>
<reference evidence="3" key="1">
    <citation type="journal article" date="2020" name="mSystems">
        <title>Genome- and Community-Level Interaction Insights into Carbon Utilization and Element Cycling Functions of Hydrothermarchaeota in Hydrothermal Sediment.</title>
        <authorList>
            <person name="Zhou Z."/>
            <person name="Liu Y."/>
            <person name="Xu W."/>
            <person name="Pan J."/>
            <person name="Luo Z.H."/>
            <person name="Li M."/>
        </authorList>
    </citation>
    <scope>NUCLEOTIDE SEQUENCE [LARGE SCALE GENOMIC DNA]</scope>
    <source>
        <strain evidence="3">SpSt-604</strain>
        <strain evidence="2">SpSt-640</strain>
    </source>
</reference>
<dbReference type="InterPro" id="IPR011051">
    <property type="entry name" value="RmlC_Cupin_sf"/>
</dbReference>
<name>A0A7C4VV11_FERPE</name>
<proteinExistence type="predicted"/>
<dbReference type="CDD" id="cd20292">
    <property type="entry name" value="cupin_QdtA-like"/>
    <property type="match status" value="1"/>
</dbReference>
<dbReference type="InterPro" id="IPR014710">
    <property type="entry name" value="RmlC-like_jellyroll"/>
</dbReference>
<dbReference type="SUPFAM" id="SSF51182">
    <property type="entry name" value="RmlC-like cupins"/>
    <property type="match status" value="1"/>
</dbReference>